<dbReference type="InterPro" id="IPR001214">
    <property type="entry name" value="SET_dom"/>
</dbReference>
<dbReference type="EMBL" id="BN001307">
    <property type="protein sequence ID" value="CBF87094.1"/>
    <property type="molecule type" value="Genomic_DNA"/>
</dbReference>
<dbReference type="InterPro" id="IPR029063">
    <property type="entry name" value="SAM-dependent_MTases_sf"/>
</dbReference>
<dbReference type="eggNOG" id="KOG2084">
    <property type="taxonomic scope" value="Eukaryota"/>
</dbReference>
<dbReference type="eggNOG" id="KOG1269">
    <property type="taxonomic scope" value="Eukaryota"/>
</dbReference>
<accession>C8VPU3</accession>
<dbReference type="PANTHER" id="PTHR12197:SF292">
    <property type="entry name" value="SET DOMAIN-CONTAINING PROTEIN"/>
    <property type="match status" value="1"/>
</dbReference>
<dbReference type="InterPro" id="IPR050869">
    <property type="entry name" value="H3K4_H4K5_MeTrfase"/>
</dbReference>
<dbReference type="VEuPathDB" id="FungiDB:AN2557"/>
<dbReference type="STRING" id="227321.Q5BA73"/>
<feature type="domain" description="SET" evidence="1">
    <location>
        <begin position="324"/>
        <end position="603"/>
    </location>
</feature>
<dbReference type="PANTHER" id="PTHR12197">
    <property type="entry name" value="HISTONE-LYSINE N-METHYLTRANSFERASE SMYD"/>
    <property type="match status" value="1"/>
</dbReference>
<dbReference type="SUPFAM" id="SSF53335">
    <property type="entry name" value="S-adenosyl-L-methionine-dependent methyltransferases"/>
    <property type="match status" value="1"/>
</dbReference>
<keyword evidence="3" id="KW-1185">Reference proteome</keyword>
<dbReference type="Pfam" id="PF00856">
    <property type="entry name" value="SET"/>
    <property type="match status" value="1"/>
</dbReference>
<dbReference type="GeneID" id="2875236"/>
<organism evidence="2 3">
    <name type="scientific">Emericella nidulans (strain FGSC A4 / ATCC 38163 / CBS 112.46 / NRRL 194 / M139)</name>
    <name type="common">Aspergillus nidulans</name>
    <dbReference type="NCBI Taxonomy" id="227321"/>
    <lineage>
        <taxon>Eukaryota</taxon>
        <taxon>Fungi</taxon>
        <taxon>Dikarya</taxon>
        <taxon>Ascomycota</taxon>
        <taxon>Pezizomycotina</taxon>
        <taxon>Eurotiomycetes</taxon>
        <taxon>Eurotiomycetidae</taxon>
        <taxon>Eurotiales</taxon>
        <taxon>Aspergillaceae</taxon>
        <taxon>Aspergillus</taxon>
        <taxon>Aspergillus subgen. Nidulantes</taxon>
    </lineage>
</organism>
<evidence type="ECO:0000259" key="1">
    <source>
        <dbReference type="PROSITE" id="PS50280"/>
    </source>
</evidence>
<dbReference type="PROSITE" id="PS50280">
    <property type="entry name" value="SET"/>
    <property type="match status" value="1"/>
</dbReference>
<sequence length="638" mass="72132">MATKVLGQVPSLFPHVKPDWWKEAYNYVYLWADGDCVEDPAITEAECRVLLQIPRVRNLLVYPRLATSSPLRVLDLCCGQGRHTINLAKRLSSVQFTGVDHSEYLISLAQKRAQEIQDAEDRSCNIQFQVGDARQIPAGDGEYDLVVLLGNSFGHGSYEDDLQMLRETYRVLKPGGVFVLDCVDGGWMRENSTSSGWEWLDPDTHFISDQEARGKQLVVLRERELSADGRRLANREIVIDLQGPAVHQDLFYAVQLYDMHEMEALLRRAGLCKQSYESSPITAPNSNSSSQRAGDLGMMEHRQLLVAVKPDPLDPQDADTYIHPSAVQDYDPQKGRLVRVTAPVPAGTVIMADAPYALVPAVPPASNDALICSNLRCRWRIPRDSSTCIRCPNNCFQDVIWCDDHCKATGQAHHDFECAWLKEHGNQIRQEEGEDELAMLWVIMRMLAGRRIESDLIRRSTIGEDSSPYLWSDRFKRGFQAMKDMRGNQEAWPDERIARWKDLIQIYLHDRLSGVANDEELLSLICKEESNSFGLYHGATGPPDSLQGQQRGPQYGLACYPRATLCNHSCVPNLKHGPDEQSRMVLTATRDIAAGEECCISYFDLTVHVDLNARRKRTRELFTFSCTCERCLREEAKA</sequence>
<dbReference type="Gene3D" id="1.10.220.160">
    <property type="match status" value="1"/>
</dbReference>
<dbReference type="OMA" id="GSWIRSN"/>
<dbReference type="KEGG" id="ani:ANIA_02557"/>
<dbReference type="SUPFAM" id="SSF82199">
    <property type="entry name" value="SET domain"/>
    <property type="match status" value="1"/>
</dbReference>
<dbReference type="InParanoid" id="Q5BA73"/>
<dbReference type="HOGENOM" id="CLU_488426_0_0_1"/>
<accession>Q5BA73</accession>
<dbReference type="RefSeq" id="XP_660161.1">
    <property type="nucleotide sequence ID" value="XM_655069.1"/>
</dbReference>
<reference evidence="3" key="2">
    <citation type="journal article" date="2009" name="Fungal Genet. Biol.">
        <title>The 2008 update of the Aspergillus nidulans genome annotation: a community effort.</title>
        <authorList>
            <person name="Wortman J.R."/>
            <person name="Gilsenan J.M."/>
            <person name="Joardar V."/>
            <person name="Deegan J."/>
            <person name="Clutterbuck J."/>
            <person name="Andersen M.R."/>
            <person name="Archer D."/>
            <person name="Bencina M."/>
            <person name="Braus G."/>
            <person name="Coutinho P."/>
            <person name="von Dohren H."/>
            <person name="Doonan J."/>
            <person name="Driessen A.J."/>
            <person name="Durek P."/>
            <person name="Espeso E."/>
            <person name="Fekete E."/>
            <person name="Flipphi M."/>
            <person name="Estrada C.G."/>
            <person name="Geysens S."/>
            <person name="Goldman G."/>
            <person name="de Groot P.W."/>
            <person name="Hansen K."/>
            <person name="Harris S.D."/>
            <person name="Heinekamp T."/>
            <person name="Helmstaedt K."/>
            <person name="Henrissat B."/>
            <person name="Hofmann G."/>
            <person name="Homan T."/>
            <person name="Horio T."/>
            <person name="Horiuchi H."/>
            <person name="James S."/>
            <person name="Jones M."/>
            <person name="Karaffa L."/>
            <person name="Karanyi Z."/>
            <person name="Kato M."/>
            <person name="Keller N."/>
            <person name="Kelly D.E."/>
            <person name="Kiel J.A."/>
            <person name="Kim J.M."/>
            <person name="van der Klei I.J."/>
            <person name="Klis F.M."/>
            <person name="Kovalchuk A."/>
            <person name="Krasevec N."/>
            <person name="Kubicek C.P."/>
            <person name="Liu B."/>
            <person name="Maccabe A."/>
            <person name="Meyer V."/>
            <person name="Mirabito P."/>
            <person name="Miskei M."/>
            <person name="Mos M."/>
            <person name="Mullins J."/>
            <person name="Nelson D.R."/>
            <person name="Nielsen J."/>
            <person name="Oakley B.R."/>
            <person name="Osmani S.A."/>
            <person name="Pakula T."/>
            <person name="Paszewski A."/>
            <person name="Paulsen I."/>
            <person name="Pilsyk S."/>
            <person name="Pocsi I."/>
            <person name="Punt P.J."/>
            <person name="Ram A.F."/>
            <person name="Ren Q."/>
            <person name="Robellet X."/>
            <person name="Robson G."/>
            <person name="Seiboth B."/>
            <person name="van Solingen P."/>
            <person name="Specht T."/>
            <person name="Sun J."/>
            <person name="Taheri-Talesh N."/>
            <person name="Takeshita N."/>
            <person name="Ussery D."/>
            <person name="vanKuyk P.A."/>
            <person name="Visser H."/>
            <person name="van de Vondervoort P.J."/>
            <person name="de Vries R.P."/>
            <person name="Walton J."/>
            <person name="Xiang X."/>
            <person name="Xiong Y."/>
            <person name="Zeng A.P."/>
            <person name="Brandt B.W."/>
            <person name="Cornell M.J."/>
            <person name="van den Hondel C.A."/>
            <person name="Visser J."/>
            <person name="Oliver S.G."/>
            <person name="Turner G."/>
        </authorList>
    </citation>
    <scope>GENOME REANNOTATION</scope>
    <source>
        <strain evidence="3">FGSC A4 / ATCC 38163 / CBS 112.46 / NRRL 194 / M139</strain>
    </source>
</reference>
<reference evidence="3" key="1">
    <citation type="journal article" date="2005" name="Nature">
        <title>Sequencing of Aspergillus nidulans and comparative analysis with A. fumigatus and A. oryzae.</title>
        <authorList>
            <person name="Galagan J.E."/>
            <person name="Calvo S.E."/>
            <person name="Cuomo C."/>
            <person name="Ma L.J."/>
            <person name="Wortman J.R."/>
            <person name="Batzoglou S."/>
            <person name="Lee S.I."/>
            <person name="Basturkmen M."/>
            <person name="Spevak C.C."/>
            <person name="Clutterbuck J."/>
            <person name="Kapitonov V."/>
            <person name="Jurka J."/>
            <person name="Scazzocchio C."/>
            <person name="Farman M."/>
            <person name="Butler J."/>
            <person name="Purcell S."/>
            <person name="Harris S."/>
            <person name="Braus G.H."/>
            <person name="Draht O."/>
            <person name="Busch S."/>
            <person name="D'Enfert C."/>
            <person name="Bouchier C."/>
            <person name="Goldman G.H."/>
            <person name="Bell-Pedersen D."/>
            <person name="Griffiths-Jones S."/>
            <person name="Doonan J.H."/>
            <person name="Yu J."/>
            <person name="Vienken K."/>
            <person name="Pain A."/>
            <person name="Freitag M."/>
            <person name="Selker E.U."/>
            <person name="Archer D.B."/>
            <person name="Penalva M.A."/>
            <person name="Oakley B.R."/>
            <person name="Momany M."/>
            <person name="Tanaka T."/>
            <person name="Kumagai T."/>
            <person name="Asai K."/>
            <person name="Machida M."/>
            <person name="Nierman W.C."/>
            <person name="Denning D.W."/>
            <person name="Caddick M."/>
            <person name="Hynes M."/>
            <person name="Paoletti M."/>
            <person name="Fischer R."/>
            <person name="Miller B."/>
            <person name="Dyer P."/>
            <person name="Sachs M.S."/>
            <person name="Osmani S.A."/>
            <person name="Birren B.W."/>
        </authorList>
    </citation>
    <scope>NUCLEOTIDE SEQUENCE [LARGE SCALE GENOMIC DNA]</scope>
    <source>
        <strain evidence="3">FGSC A4 / ATCC 38163 / CBS 112.46 / NRRL 194 / M139</strain>
    </source>
</reference>
<dbReference type="AlphaFoldDB" id="Q5BA73"/>
<dbReference type="CDD" id="cd20071">
    <property type="entry name" value="SET_SMYD"/>
    <property type="match status" value="1"/>
</dbReference>
<name>Q5BA73_EMENI</name>
<protein>
    <recommendedName>
        <fullName evidence="1">SET domain-containing protein</fullName>
    </recommendedName>
</protein>
<dbReference type="InterPro" id="IPR041698">
    <property type="entry name" value="Methyltransf_25"/>
</dbReference>
<evidence type="ECO:0000313" key="3">
    <source>
        <dbReference type="Proteomes" id="UP000000560"/>
    </source>
</evidence>
<dbReference type="Gene3D" id="6.10.140.2220">
    <property type="match status" value="1"/>
</dbReference>
<dbReference type="InterPro" id="IPR046341">
    <property type="entry name" value="SET_dom_sf"/>
</dbReference>
<gene>
    <name evidence="2" type="ORF">ANIA_02557</name>
</gene>
<dbReference type="Gene3D" id="2.170.270.10">
    <property type="entry name" value="SET domain"/>
    <property type="match status" value="1"/>
</dbReference>
<proteinExistence type="predicted"/>
<evidence type="ECO:0000313" key="2">
    <source>
        <dbReference type="EMBL" id="CBF87094.1"/>
    </source>
</evidence>
<dbReference type="Proteomes" id="UP000000560">
    <property type="component" value="Chromosome VII"/>
</dbReference>
<dbReference type="Gene3D" id="3.40.50.150">
    <property type="entry name" value="Vaccinia Virus protein VP39"/>
    <property type="match status" value="1"/>
</dbReference>
<dbReference type="OrthoDB" id="1028014at2759"/>
<dbReference type="Pfam" id="PF13649">
    <property type="entry name" value="Methyltransf_25"/>
    <property type="match status" value="1"/>
</dbReference>
<dbReference type="CDD" id="cd02440">
    <property type="entry name" value="AdoMet_MTases"/>
    <property type="match status" value="1"/>
</dbReference>